<dbReference type="EMBL" id="KZ824322">
    <property type="protein sequence ID" value="RAL07912.1"/>
    <property type="molecule type" value="Genomic_DNA"/>
</dbReference>
<feature type="region of interest" description="Disordered" evidence="1">
    <location>
        <begin position="59"/>
        <end position="81"/>
    </location>
</feature>
<keyword evidence="3" id="KW-1185">Reference proteome</keyword>
<accession>A0A395HJ06</accession>
<evidence type="ECO:0008006" key="4">
    <source>
        <dbReference type="Google" id="ProtNLM"/>
    </source>
</evidence>
<dbReference type="OrthoDB" id="1577640at2759"/>
<proteinExistence type="predicted"/>
<dbReference type="GeneID" id="37201613"/>
<dbReference type="VEuPathDB" id="FungiDB:BO97DRAFT_428839"/>
<dbReference type="AlphaFoldDB" id="A0A395HJ06"/>
<dbReference type="RefSeq" id="XP_025547066.1">
    <property type="nucleotide sequence ID" value="XM_025697324.1"/>
</dbReference>
<dbReference type="STRING" id="1450537.A0A395HJ06"/>
<evidence type="ECO:0000256" key="1">
    <source>
        <dbReference type="SAM" id="MobiDB-lite"/>
    </source>
</evidence>
<gene>
    <name evidence="2" type="ORF">BO97DRAFT_428839</name>
</gene>
<evidence type="ECO:0000313" key="3">
    <source>
        <dbReference type="Proteomes" id="UP000248961"/>
    </source>
</evidence>
<reference evidence="2 3" key="1">
    <citation type="submission" date="2018-02" db="EMBL/GenBank/DDBJ databases">
        <title>The genomes of Aspergillus section Nigri reveals drivers in fungal speciation.</title>
        <authorList>
            <consortium name="DOE Joint Genome Institute"/>
            <person name="Vesth T.C."/>
            <person name="Nybo J."/>
            <person name="Theobald S."/>
            <person name="Brandl J."/>
            <person name="Frisvad J.C."/>
            <person name="Nielsen K.F."/>
            <person name="Lyhne E.K."/>
            <person name="Kogle M.E."/>
            <person name="Kuo A."/>
            <person name="Riley R."/>
            <person name="Clum A."/>
            <person name="Nolan M."/>
            <person name="Lipzen A."/>
            <person name="Salamov A."/>
            <person name="Henrissat B."/>
            <person name="Wiebenga A."/>
            <person name="De vries R.P."/>
            <person name="Grigoriev I.V."/>
            <person name="Mortensen U.H."/>
            <person name="Andersen M.R."/>
            <person name="Baker S.E."/>
        </authorList>
    </citation>
    <scope>NUCLEOTIDE SEQUENCE [LARGE SCALE GENOMIC DNA]</scope>
    <source>
        <strain evidence="2 3">CBS 101889</strain>
    </source>
</reference>
<feature type="compositionally biased region" description="Polar residues" evidence="1">
    <location>
        <begin position="59"/>
        <end position="73"/>
    </location>
</feature>
<dbReference type="Proteomes" id="UP000248961">
    <property type="component" value="Unassembled WGS sequence"/>
</dbReference>
<evidence type="ECO:0000313" key="2">
    <source>
        <dbReference type="EMBL" id="RAL07912.1"/>
    </source>
</evidence>
<name>A0A395HJ06_ASPHC</name>
<organism evidence="2 3">
    <name type="scientific">Aspergillus homomorphus (strain CBS 101889)</name>
    <dbReference type="NCBI Taxonomy" id="1450537"/>
    <lineage>
        <taxon>Eukaryota</taxon>
        <taxon>Fungi</taxon>
        <taxon>Dikarya</taxon>
        <taxon>Ascomycota</taxon>
        <taxon>Pezizomycotina</taxon>
        <taxon>Eurotiomycetes</taxon>
        <taxon>Eurotiomycetidae</taxon>
        <taxon>Eurotiales</taxon>
        <taxon>Aspergillaceae</taxon>
        <taxon>Aspergillus</taxon>
        <taxon>Aspergillus subgen. Circumdati</taxon>
    </lineage>
</organism>
<protein>
    <recommendedName>
        <fullName evidence="4">NWD NACHT-NTPase N-terminal domain-containing protein</fullName>
    </recommendedName>
</protein>
<sequence length="362" mass="39610">MSAPSSLSAHSLTPSPIPPLIALHEGWDAGLSVFSAIVDPHRQVRDLLKEWSAARSASSATPNLSLPQAQTSRPIKDDPDHPPDLWQVAYATLDDESRLNFLHLDRLMGMLARHSGHARRVLYQKHQAKGLVFNLGHDRVLDIRGTAQNVLRSALAFKDVVSAAAAFDPTGHASSAWTVVSLANATHSSSPPTFSPTPLPVILSWTAIIASGTSKGSHIDRAITNVYIAILNSAEVVVTRESNRGVKIIESILPPSETALKQLETAIGQADTELGKWIQVDESLSRDREAREILAGIDRLQSSINQINDQIPALPEAEGVTFESFANQDDPRCLENIRVDIFRTIYDWAVDPDTQYSSYLKR</sequence>